<evidence type="ECO:0000256" key="7">
    <source>
        <dbReference type="ARBA" id="ARBA00029496"/>
    </source>
</evidence>
<keyword evidence="5" id="KW-0234">DNA repair</keyword>
<organism evidence="10">
    <name type="scientific">Bracon brevicornis</name>
    <dbReference type="NCBI Taxonomy" id="1563983"/>
    <lineage>
        <taxon>Eukaryota</taxon>
        <taxon>Metazoa</taxon>
        <taxon>Ecdysozoa</taxon>
        <taxon>Arthropoda</taxon>
        <taxon>Hexapoda</taxon>
        <taxon>Insecta</taxon>
        <taxon>Pterygota</taxon>
        <taxon>Neoptera</taxon>
        <taxon>Endopterygota</taxon>
        <taxon>Hymenoptera</taxon>
        <taxon>Apocrita</taxon>
        <taxon>Ichneumonoidea</taxon>
        <taxon>Braconidae</taxon>
        <taxon>Braconinae</taxon>
        <taxon>Bracon</taxon>
    </lineage>
</organism>
<evidence type="ECO:0000256" key="2">
    <source>
        <dbReference type="ARBA" id="ARBA00006661"/>
    </source>
</evidence>
<dbReference type="PANTHER" id="PTHR21541">
    <property type="entry name" value="BTB POZ DOMAIN CONTAINING 12"/>
    <property type="match status" value="1"/>
</dbReference>
<evidence type="ECO:0000259" key="9">
    <source>
        <dbReference type="Pfam" id="PF00651"/>
    </source>
</evidence>
<dbReference type="Pfam" id="PF00651">
    <property type="entry name" value="BTB"/>
    <property type="match status" value="1"/>
</dbReference>
<comment type="subcellular location">
    <subcellularLocation>
        <location evidence="1">Nucleus</location>
    </subcellularLocation>
</comment>
<feature type="region of interest" description="Disordered" evidence="8">
    <location>
        <begin position="470"/>
        <end position="493"/>
    </location>
</feature>
<dbReference type="AlphaFoldDB" id="A0A6V7KEY1"/>
<proteinExistence type="inferred from homology"/>
<keyword evidence="3" id="KW-0227">DNA damage</keyword>
<dbReference type="InterPro" id="IPR018574">
    <property type="entry name" value="Structure-sp_endonuc_su_Slx4"/>
</dbReference>
<evidence type="ECO:0000256" key="1">
    <source>
        <dbReference type="ARBA" id="ARBA00004123"/>
    </source>
</evidence>
<dbReference type="Gene3D" id="3.30.710.10">
    <property type="entry name" value="Potassium Channel Kv1.1, Chain A"/>
    <property type="match status" value="1"/>
</dbReference>
<dbReference type="GO" id="GO:0033557">
    <property type="term" value="C:Slx1-Slx4 complex"/>
    <property type="evidence" value="ECO:0007669"/>
    <property type="project" value="InterPro"/>
</dbReference>
<evidence type="ECO:0000256" key="3">
    <source>
        <dbReference type="ARBA" id="ARBA00022763"/>
    </source>
</evidence>
<dbReference type="GO" id="GO:0000712">
    <property type="term" value="P:resolution of meiotic recombination intermediates"/>
    <property type="evidence" value="ECO:0007669"/>
    <property type="project" value="TreeGrafter"/>
</dbReference>
<dbReference type="Pfam" id="PF09494">
    <property type="entry name" value="Slx4"/>
    <property type="match status" value="1"/>
</dbReference>
<evidence type="ECO:0000256" key="6">
    <source>
        <dbReference type="ARBA" id="ARBA00023242"/>
    </source>
</evidence>
<keyword evidence="6" id="KW-0539">Nucleus</keyword>
<gene>
    <name evidence="10" type="ORF">BBRV_LOCUS77176</name>
</gene>
<accession>A0A6V7KEY1</accession>
<sequence>MKHCAIKNNIPHDKLLQALALQERQAEERKAIGLPVGPVKSSPIKQTTANVKKRQLSSTDPDMELALALSISLSEAQNIGAVLEEHSTVSPIDFEERIIGDRSSFSRKSTLQSFGFYTNKPVTDHTTDNKSTRKRKIITPTILQNRTQEIRDQILAEKIAQILVGSEPLTQYALEKENSVPTKKVEIGTCRYSDDDALNPYYNSSARLWTSSQYSLKKSCYYVEKLHECMEFLDDEKNVDSSINAMEKDDQNHDKEKKNLDSELMRSGIDDCDSEIPDDSDHIGSLLTDWSEMIANHNMSDVGIFIKDNGFIHAHNLVLWARCHYLTNDYQICSYKNENCNHQCEPVRFKINWPQIDYNTAMIFLSYVYCAKVPEIDMNDENSYNQLQFLAEKYNLNKLLKHLYRMERVQKNNSRELNCQVDGKYANNNDDKTSQPEEQNYNGQDLSVKEISLNTSPDLFDDTEILDHHDLDSHDRDGTSSNDNCSSNTISDLPEGQSYKIQRKSGEHDISLFINKIRRRHARNILDSDTDCDSPLKGMKVYKQNPFGIDRNLNNSKVPNERSDNMLDNENALTMFERAISKDLNDKIDQQYKLIEVQHSFDVDCGSLEDSMYTKYMKNVNDNSIGMYRKALGFENIDFNQSIESKITPTSKNNSASSQHYENFSDSDYNDEIAPRSCHRHSPIAESSSGQHCSSPKDRSFKDMVHNDRELKNKLTPIIISSSDEENNDAVFNCLETSREEPNEYEEQPASLKGIEYSHEEFLTEEHLPIDQQSTSVHKISYDITPRKNYEKMTISDLHQQLHMYGLKPQRRRRAIQLLEHIYNELHPLVPVALFPSECDFSNNHHNEENPQLDKGTAIANERAPESPKKSSDIKKIFHQILTSDREFHIKILMYEPISLQLLYTILKNQGFQGKVADVIDFLDNECITFQDQEQKKTSGKKN</sequence>
<feature type="region of interest" description="Disordered" evidence="8">
    <location>
        <begin position="647"/>
        <end position="666"/>
    </location>
</feature>
<feature type="region of interest" description="Disordered" evidence="8">
    <location>
        <begin position="680"/>
        <end position="699"/>
    </location>
</feature>
<evidence type="ECO:0000256" key="5">
    <source>
        <dbReference type="ARBA" id="ARBA00023204"/>
    </source>
</evidence>
<feature type="compositionally biased region" description="Polar residues" evidence="8">
    <location>
        <begin position="479"/>
        <end position="491"/>
    </location>
</feature>
<dbReference type="GO" id="GO:0006281">
    <property type="term" value="P:DNA repair"/>
    <property type="evidence" value="ECO:0007669"/>
    <property type="project" value="UniProtKB-KW"/>
</dbReference>
<dbReference type="InterPro" id="IPR000210">
    <property type="entry name" value="BTB/POZ_dom"/>
</dbReference>
<feature type="compositionally biased region" description="Polar residues" evidence="8">
    <location>
        <begin position="685"/>
        <end position="694"/>
    </location>
</feature>
<feature type="region of interest" description="Disordered" evidence="8">
    <location>
        <begin position="417"/>
        <end position="448"/>
    </location>
</feature>
<keyword evidence="4" id="KW-0233">DNA recombination</keyword>
<dbReference type="InterPro" id="IPR011333">
    <property type="entry name" value="SKP1/BTB/POZ_sf"/>
</dbReference>
<comment type="similarity">
    <text evidence="2">Belongs to the SLX4 family.</text>
</comment>
<dbReference type="PANTHER" id="PTHR21541:SF3">
    <property type="entry name" value="STRUCTURE-SPECIFIC ENDONUCLEASE SUBUNIT SLX4"/>
    <property type="match status" value="1"/>
</dbReference>
<evidence type="ECO:0000256" key="8">
    <source>
        <dbReference type="SAM" id="MobiDB-lite"/>
    </source>
</evidence>
<reference evidence="10" key="1">
    <citation type="submission" date="2020-07" db="EMBL/GenBank/DDBJ databases">
        <authorList>
            <person name="Ferguson B K."/>
        </authorList>
    </citation>
    <scope>NUCLEOTIDE SEQUENCE</scope>
    <source>
        <strain evidence="10">L06</strain>
    </source>
</reference>
<dbReference type="SUPFAM" id="SSF54695">
    <property type="entry name" value="POZ domain"/>
    <property type="match status" value="1"/>
</dbReference>
<dbReference type="CDD" id="cd22999">
    <property type="entry name" value="SAP_SLX4"/>
    <property type="match status" value="1"/>
</dbReference>
<feature type="compositionally biased region" description="Polar residues" evidence="8">
    <location>
        <begin position="436"/>
        <end position="445"/>
    </location>
</feature>
<dbReference type="GO" id="GO:0006260">
    <property type="term" value="P:DNA replication"/>
    <property type="evidence" value="ECO:0007669"/>
    <property type="project" value="InterPro"/>
</dbReference>
<name>A0A6V7KEY1_9HYME</name>
<evidence type="ECO:0000256" key="4">
    <source>
        <dbReference type="ARBA" id="ARBA00023172"/>
    </source>
</evidence>
<protein>
    <recommendedName>
        <fullName evidence="7">Structure-specific endonuclease subunit SLX4</fullName>
    </recommendedName>
</protein>
<dbReference type="EMBL" id="CADCXW020000158">
    <property type="protein sequence ID" value="CAD1562413.1"/>
    <property type="molecule type" value="Genomic_DNA"/>
</dbReference>
<feature type="domain" description="BTB" evidence="9">
    <location>
        <begin position="295"/>
        <end position="403"/>
    </location>
</feature>
<evidence type="ECO:0000313" key="10">
    <source>
        <dbReference type="EMBL" id="CAD1562413.1"/>
    </source>
</evidence>